<dbReference type="EMBL" id="CP021112">
    <property type="protein sequence ID" value="ARP97866.1"/>
    <property type="molecule type" value="Genomic_DNA"/>
</dbReference>
<keyword evidence="8" id="KW-1185">Reference proteome</keyword>
<dbReference type="AlphaFoldDB" id="A0A1W6ZKF3"/>
<dbReference type="Pfam" id="PF01569">
    <property type="entry name" value="PAP2"/>
    <property type="match status" value="1"/>
</dbReference>
<evidence type="ECO:0000313" key="7">
    <source>
        <dbReference type="EMBL" id="ARP97866.1"/>
    </source>
</evidence>
<evidence type="ECO:0000256" key="3">
    <source>
        <dbReference type="ARBA" id="ARBA00022692"/>
    </source>
</evidence>
<keyword evidence="4" id="KW-0378">Hydrolase</keyword>
<protein>
    <submittedName>
        <fullName evidence="7">Uncharacterized protein</fullName>
    </submittedName>
</protein>
<evidence type="ECO:0000256" key="2">
    <source>
        <dbReference type="ARBA" id="ARBA00022475"/>
    </source>
</evidence>
<keyword evidence="3" id="KW-0812">Transmembrane</keyword>
<dbReference type="InterPro" id="IPR000326">
    <property type="entry name" value="PAP2/HPO"/>
</dbReference>
<dbReference type="RefSeq" id="WP_086086187.1">
    <property type="nucleotide sequence ID" value="NZ_CP021112.1"/>
</dbReference>
<reference evidence="7 8" key="1">
    <citation type="submission" date="2017-05" db="EMBL/GenBank/DDBJ databases">
        <title>Full genome sequence of Pseudorhodoplanes sinuspersici.</title>
        <authorList>
            <person name="Dastgheib S.M.M."/>
            <person name="Shavandi M."/>
            <person name="Tirandaz H."/>
        </authorList>
    </citation>
    <scope>NUCLEOTIDE SEQUENCE [LARGE SCALE GENOMIC DNA]</scope>
    <source>
        <strain evidence="7 8">RIPI110</strain>
    </source>
</reference>
<keyword evidence="6" id="KW-0472">Membrane</keyword>
<dbReference type="PANTHER" id="PTHR14969">
    <property type="entry name" value="SPHINGOSINE-1-PHOSPHATE PHOSPHOHYDROLASE"/>
    <property type="match status" value="1"/>
</dbReference>
<sequence>MKRAAVSAVVATAFQKPRRASGTGPFGPTVAAVAIGVLTFIALFAIAKLRLDVWSITEARHLPRWLVDLSGKISAYGKSGWILWPLAGLLALCVAAGFVAASRRDGLIFSALSLRLTFLFSAIALPGLLASALKAVIGRARPYLTGQPDAFLYVPFAYFRERLFGGMPFPEYAYGSMPSGHATTAVAAAVALGALWPRLWPLFWTFALVISATRLIIAVHHPTDVMMGVVIGGLGALVIRNYFAARRWVFSVDAAGHVHAMPGPGLRRIARAIGNLRSLR</sequence>
<evidence type="ECO:0000256" key="1">
    <source>
        <dbReference type="ARBA" id="ARBA00004651"/>
    </source>
</evidence>
<evidence type="ECO:0000313" key="8">
    <source>
        <dbReference type="Proteomes" id="UP000194137"/>
    </source>
</evidence>
<evidence type="ECO:0000256" key="5">
    <source>
        <dbReference type="ARBA" id="ARBA00022989"/>
    </source>
</evidence>
<dbReference type="OrthoDB" id="9780507at2"/>
<dbReference type="STRING" id="1235591.CAK95_01295"/>
<dbReference type="GO" id="GO:0005886">
    <property type="term" value="C:plasma membrane"/>
    <property type="evidence" value="ECO:0007669"/>
    <property type="project" value="UniProtKB-SubCell"/>
</dbReference>
<dbReference type="InterPro" id="IPR036938">
    <property type="entry name" value="PAP2/HPO_sf"/>
</dbReference>
<evidence type="ECO:0000256" key="4">
    <source>
        <dbReference type="ARBA" id="ARBA00022801"/>
    </source>
</evidence>
<name>A0A1W6ZKF3_9HYPH</name>
<dbReference type="SMART" id="SM00014">
    <property type="entry name" value="acidPPc"/>
    <property type="match status" value="1"/>
</dbReference>
<evidence type="ECO:0000256" key="6">
    <source>
        <dbReference type="ARBA" id="ARBA00023136"/>
    </source>
</evidence>
<dbReference type="Proteomes" id="UP000194137">
    <property type="component" value="Chromosome"/>
</dbReference>
<keyword evidence="5" id="KW-1133">Transmembrane helix</keyword>
<dbReference type="PANTHER" id="PTHR14969:SF62">
    <property type="entry name" value="DECAPRENYLPHOSPHORYL-5-PHOSPHORIBOSE PHOSPHATASE RV3807C-RELATED"/>
    <property type="match status" value="1"/>
</dbReference>
<dbReference type="GO" id="GO:0016787">
    <property type="term" value="F:hydrolase activity"/>
    <property type="evidence" value="ECO:0007669"/>
    <property type="project" value="UniProtKB-KW"/>
</dbReference>
<accession>A0A1W6ZKF3</accession>
<gene>
    <name evidence="7" type="ORF">CAK95_01295</name>
</gene>
<dbReference type="KEGG" id="psin:CAK95_01295"/>
<dbReference type="Gene3D" id="1.20.144.10">
    <property type="entry name" value="Phosphatidic acid phosphatase type 2/haloperoxidase"/>
    <property type="match status" value="1"/>
</dbReference>
<keyword evidence="2" id="KW-1003">Cell membrane</keyword>
<organism evidence="7 8">
    <name type="scientific">Pseudorhodoplanes sinuspersici</name>
    <dbReference type="NCBI Taxonomy" id="1235591"/>
    <lineage>
        <taxon>Bacteria</taxon>
        <taxon>Pseudomonadati</taxon>
        <taxon>Pseudomonadota</taxon>
        <taxon>Alphaproteobacteria</taxon>
        <taxon>Hyphomicrobiales</taxon>
        <taxon>Pseudorhodoplanes</taxon>
    </lineage>
</organism>
<comment type="subcellular location">
    <subcellularLocation>
        <location evidence="1">Cell membrane</location>
        <topology evidence="1">Multi-pass membrane protein</topology>
    </subcellularLocation>
</comment>
<proteinExistence type="predicted"/>
<dbReference type="SUPFAM" id="SSF48317">
    <property type="entry name" value="Acid phosphatase/Vanadium-dependent haloperoxidase"/>
    <property type="match status" value="1"/>
</dbReference>